<dbReference type="GO" id="GO:0006805">
    <property type="term" value="P:xenobiotic metabolic process"/>
    <property type="evidence" value="ECO:0007669"/>
    <property type="project" value="TreeGrafter"/>
</dbReference>
<feature type="binding site" description="axial binding residue" evidence="5">
    <location>
        <position position="65"/>
    </location>
    <ligand>
        <name>heme</name>
        <dbReference type="ChEBI" id="CHEBI:30413"/>
    </ligand>
    <ligandPart>
        <name>Fe</name>
        <dbReference type="ChEBI" id="CHEBI:18248"/>
    </ligandPart>
</feature>
<name>A0A443R6Y2_9ACAR</name>
<dbReference type="InterPro" id="IPR017972">
    <property type="entry name" value="Cyt_P450_CS"/>
</dbReference>
<evidence type="ECO:0000313" key="8">
    <source>
        <dbReference type="Proteomes" id="UP000285301"/>
    </source>
</evidence>
<dbReference type="Gene3D" id="1.10.630.10">
    <property type="entry name" value="Cytochrome P450"/>
    <property type="match status" value="1"/>
</dbReference>
<comment type="similarity">
    <text evidence="1 6">Belongs to the cytochrome P450 family.</text>
</comment>
<dbReference type="SUPFAM" id="SSF48264">
    <property type="entry name" value="Cytochrome P450"/>
    <property type="match status" value="1"/>
</dbReference>
<dbReference type="GO" id="GO:0006082">
    <property type="term" value="P:organic acid metabolic process"/>
    <property type="evidence" value="ECO:0007669"/>
    <property type="project" value="TreeGrafter"/>
</dbReference>
<evidence type="ECO:0000256" key="2">
    <source>
        <dbReference type="ARBA" id="ARBA00022723"/>
    </source>
</evidence>
<dbReference type="Pfam" id="PF00067">
    <property type="entry name" value="p450"/>
    <property type="match status" value="1"/>
</dbReference>
<reference evidence="7 8" key="1">
    <citation type="journal article" date="2018" name="Gigascience">
        <title>Genomes of trombidid mites reveal novel predicted allergens and laterally-transferred genes associated with secondary metabolism.</title>
        <authorList>
            <person name="Dong X."/>
            <person name="Chaisiri K."/>
            <person name="Xia D."/>
            <person name="Armstrong S.D."/>
            <person name="Fang Y."/>
            <person name="Donnelly M.J."/>
            <person name="Kadowaki T."/>
            <person name="McGarry J.W."/>
            <person name="Darby A.C."/>
            <person name="Makepeace B.L."/>
        </authorList>
    </citation>
    <scope>NUCLEOTIDE SEQUENCE [LARGE SCALE GENOMIC DNA]</scope>
    <source>
        <strain evidence="7">UoL-WK</strain>
    </source>
</reference>
<dbReference type="PRINTS" id="PR00463">
    <property type="entry name" value="EP450I"/>
</dbReference>
<dbReference type="Proteomes" id="UP000285301">
    <property type="component" value="Unassembled WGS sequence"/>
</dbReference>
<dbReference type="OrthoDB" id="6434503at2759"/>
<evidence type="ECO:0000256" key="3">
    <source>
        <dbReference type="ARBA" id="ARBA00023004"/>
    </source>
</evidence>
<accession>A0A443R6Y2</accession>
<gene>
    <name evidence="7" type="ORF">B4U79_10912</name>
</gene>
<sequence length="119" mass="13834">AEKVTIEGYEIEKGSKLLANIWKLSRNKRFFSTPDQFNPEHFLDANGQFVKKEANAPFSLGKRRCMGAKLAEVELFISFVSLMQKFNWSPPIDEKIEFRVLEGFARVLKSYKVRANLRF</sequence>
<dbReference type="GO" id="GO:0005737">
    <property type="term" value="C:cytoplasm"/>
    <property type="evidence" value="ECO:0007669"/>
    <property type="project" value="TreeGrafter"/>
</dbReference>
<dbReference type="GO" id="GO:0020037">
    <property type="term" value="F:heme binding"/>
    <property type="evidence" value="ECO:0007669"/>
    <property type="project" value="InterPro"/>
</dbReference>
<dbReference type="InterPro" id="IPR002401">
    <property type="entry name" value="Cyt_P450_E_grp-I"/>
</dbReference>
<dbReference type="PANTHER" id="PTHR24300:SF364">
    <property type="entry name" value="CYTOCHROME P450 2U1"/>
    <property type="match status" value="1"/>
</dbReference>
<comment type="cofactor">
    <cofactor evidence="5">
        <name>heme</name>
        <dbReference type="ChEBI" id="CHEBI:30413"/>
    </cofactor>
</comment>
<evidence type="ECO:0000313" key="7">
    <source>
        <dbReference type="EMBL" id="RWS11032.1"/>
    </source>
</evidence>
<dbReference type="PROSITE" id="PS00086">
    <property type="entry name" value="CYTOCHROME_P450"/>
    <property type="match status" value="1"/>
</dbReference>
<dbReference type="GO" id="GO:0008395">
    <property type="term" value="F:steroid hydroxylase activity"/>
    <property type="evidence" value="ECO:0007669"/>
    <property type="project" value="TreeGrafter"/>
</dbReference>
<keyword evidence="5 6" id="KW-0349">Heme</keyword>
<dbReference type="AlphaFoldDB" id="A0A443R6Y2"/>
<evidence type="ECO:0000256" key="1">
    <source>
        <dbReference type="ARBA" id="ARBA00010617"/>
    </source>
</evidence>
<keyword evidence="3 5" id="KW-0408">Iron</keyword>
<dbReference type="InterPro" id="IPR050182">
    <property type="entry name" value="Cytochrome_P450_fam2"/>
</dbReference>
<evidence type="ECO:0000256" key="4">
    <source>
        <dbReference type="ARBA" id="ARBA00023033"/>
    </source>
</evidence>
<dbReference type="STRING" id="1965070.A0A443R6Y2"/>
<dbReference type="EMBL" id="NCKU01001875">
    <property type="protein sequence ID" value="RWS11032.1"/>
    <property type="molecule type" value="Genomic_DNA"/>
</dbReference>
<dbReference type="GO" id="GO:0005506">
    <property type="term" value="F:iron ion binding"/>
    <property type="evidence" value="ECO:0007669"/>
    <property type="project" value="InterPro"/>
</dbReference>
<feature type="non-terminal residue" evidence="7">
    <location>
        <position position="1"/>
    </location>
</feature>
<dbReference type="PANTHER" id="PTHR24300">
    <property type="entry name" value="CYTOCHROME P450 508A4-RELATED"/>
    <property type="match status" value="1"/>
</dbReference>
<dbReference type="InterPro" id="IPR001128">
    <property type="entry name" value="Cyt_P450"/>
</dbReference>
<keyword evidence="2 5" id="KW-0479">Metal-binding</keyword>
<dbReference type="InterPro" id="IPR036396">
    <property type="entry name" value="Cyt_P450_sf"/>
</dbReference>
<keyword evidence="8" id="KW-1185">Reference proteome</keyword>
<proteinExistence type="inferred from homology"/>
<evidence type="ECO:0000256" key="5">
    <source>
        <dbReference type="PIRSR" id="PIRSR602401-1"/>
    </source>
</evidence>
<keyword evidence="4 6" id="KW-0503">Monooxygenase</keyword>
<evidence type="ECO:0000256" key="6">
    <source>
        <dbReference type="RuleBase" id="RU000461"/>
    </source>
</evidence>
<protein>
    <submittedName>
        <fullName evidence="7">Cytochrome P450 2J2-like protein</fullName>
    </submittedName>
</protein>
<dbReference type="GO" id="GO:0016712">
    <property type="term" value="F:oxidoreductase activity, acting on paired donors, with incorporation or reduction of molecular oxygen, reduced flavin or flavoprotein as one donor, and incorporation of one atom of oxygen"/>
    <property type="evidence" value="ECO:0007669"/>
    <property type="project" value="TreeGrafter"/>
</dbReference>
<organism evidence="7 8">
    <name type="scientific">Dinothrombium tinctorium</name>
    <dbReference type="NCBI Taxonomy" id="1965070"/>
    <lineage>
        <taxon>Eukaryota</taxon>
        <taxon>Metazoa</taxon>
        <taxon>Ecdysozoa</taxon>
        <taxon>Arthropoda</taxon>
        <taxon>Chelicerata</taxon>
        <taxon>Arachnida</taxon>
        <taxon>Acari</taxon>
        <taxon>Acariformes</taxon>
        <taxon>Trombidiformes</taxon>
        <taxon>Prostigmata</taxon>
        <taxon>Anystina</taxon>
        <taxon>Parasitengona</taxon>
        <taxon>Trombidioidea</taxon>
        <taxon>Trombidiidae</taxon>
        <taxon>Dinothrombium</taxon>
    </lineage>
</organism>
<comment type="caution">
    <text evidence="7">The sequence shown here is derived from an EMBL/GenBank/DDBJ whole genome shotgun (WGS) entry which is preliminary data.</text>
</comment>
<keyword evidence="6" id="KW-0560">Oxidoreductase</keyword>